<dbReference type="PANTHER" id="PTHR44757">
    <property type="entry name" value="DIGUANYLATE CYCLASE DGCP"/>
    <property type="match status" value="1"/>
</dbReference>
<dbReference type="NCBIfam" id="TIGR00229">
    <property type="entry name" value="sensory_box"/>
    <property type="match status" value="2"/>
</dbReference>
<dbReference type="InterPro" id="IPR001610">
    <property type="entry name" value="PAC"/>
</dbReference>
<keyword evidence="2" id="KW-1133">Transmembrane helix</keyword>
<comment type="caution">
    <text evidence="7">The sequence shown here is derived from an EMBL/GenBank/DDBJ whole genome shotgun (WGS) entry which is preliminary data.</text>
</comment>
<dbReference type="AlphaFoldDB" id="A0A432WXJ6"/>
<dbReference type="Gene3D" id="3.20.20.450">
    <property type="entry name" value="EAL domain"/>
    <property type="match status" value="1"/>
</dbReference>
<feature type="domain" description="GGDEF" evidence="6">
    <location>
        <begin position="489"/>
        <end position="622"/>
    </location>
</feature>
<feature type="domain" description="EAL" evidence="5">
    <location>
        <begin position="631"/>
        <end position="882"/>
    </location>
</feature>
<dbReference type="CDD" id="cd01948">
    <property type="entry name" value="EAL"/>
    <property type="match status" value="1"/>
</dbReference>
<accession>A0A432WXJ6</accession>
<dbReference type="InterPro" id="IPR000700">
    <property type="entry name" value="PAS-assoc_C"/>
</dbReference>
<dbReference type="Pfam" id="PF00563">
    <property type="entry name" value="EAL"/>
    <property type="match status" value="1"/>
</dbReference>
<keyword evidence="2" id="KW-0472">Membrane</keyword>
<evidence type="ECO:0000259" key="4">
    <source>
        <dbReference type="PROSITE" id="PS50113"/>
    </source>
</evidence>
<sequence>MRLCLMAQASELIILFLVIVCLVALAAWLFVKNRKQNILLENEKKVLTLVAQDTELQTKLDNVCKLIEQQIPHAHCTVMIRDFKARTLNVVSSNSFPAEFSEQLRNIPIGDEGGACGLAVASGEAVIVADMLADSRFESFIPLINEYKLRACWSFPFSSSKSEIAGTFALYFPSKRKPCARELRLIQQTRELVGLVYTQHLERLRREESEEHYRSLHTYNPEAVFTLDTNGCFAQMNASGLRMLELPEETVLGQHYSAVVKEEDKERTDSHFRAALRGEAQRYEIQITSHSGAVMDLDITNMPIVVNGDITGVHGVATDITQHRRDQEQLKILERSVEASVNGIVIADARKPGYPLVYINPAFERITGYSQEEMLGRNCKVLQGDGTDSRAIEQIRSCLRKERDVQTTIRNYRKDGSPFWNDLYIAPVRDNNGVLTHYIGIQNDVTARKEQEEKVAWHATHDPLTSLPNRSLLEDRLEQAFLFSRRYKKNLAIMFIDLDGFKPVNDSMGHSVGDALLKAVAERLRAAIRDGDTLSRFGGDEFVVVLPNAGTVEDINEIAERFLFTVAEPYKVGTKELTLTASIGVAVGDEALTEPRLLIQQADMAMYKAKRRGNDNFEWFTSDINEKVERHVLMRHEIQEALKNEQFSLVYQPIFDSNKQITSVEALLRWHHPEQGVISPIEFISLAEHTGQIIPLGRWVFEQVCRDMPELQALGIPTIAVNLSPLQLSRSRFCSDLEVILDTYGVSPEQLVLEITENVLVSELTNASSMLNELHRIGFKIAIDDFGTGYSSLRYLQELPIDILKIDKSFVNDVGEGKKYEGITRAMLAIAQELQLRVVAEGVETEDQLTFLKNHHCLYFQGYLLAKPMPLTNLQSFLQNQSVNA</sequence>
<protein>
    <submittedName>
        <fullName evidence="7">Bifunctional diguanylate cyclase/phosphodiesterase</fullName>
    </submittedName>
</protein>
<dbReference type="InterPro" id="IPR012226">
    <property type="entry name" value="Diguanyl_cyclase/Pdiesterase"/>
</dbReference>
<dbReference type="Pfam" id="PF13426">
    <property type="entry name" value="PAS_9"/>
    <property type="match status" value="1"/>
</dbReference>
<dbReference type="InterPro" id="IPR043128">
    <property type="entry name" value="Rev_trsase/Diguanyl_cyclase"/>
</dbReference>
<dbReference type="InterPro" id="IPR003018">
    <property type="entry name" value="GAF"/>
</dbReference>
<comment type="cofactor">
    <cofactor evidence="1">
        <name>Mg(2+)</name>
        <dbReference type="ChEBI" id="CHEBI:18420"/>
    </cofactor>
</comment>
<dbReference type="SMART" id="SM00052">
    <property type="entry name" value="EAL"/>
    <property type="match status" value="1"/>
</dbReference>
<dbReference type="InterPro" id="IPR035919">
    <property type="entry name" value="EAL_sf"/>
</dbReference>
<dbReference type="FunFam" id="3.30.70.270:FF:000001">
    <property type="entry name" value="Diguanylate cyclase domain protein"/>
    <property type="match status" value="1"/>
</dbReference>
<evidence type="ECO:0000259" key="3">
    <source>
        <dbReference type="PROSITE" id="PS50112"/>
    </source>
</evidence>
<dbReference type="CDD" id="cd01949">
    <property type="entry name" value="GGDEF"/>
    <property type="match status" value="1"/>
</dbReference>
<dbReference type="PIRSF" id="PIRSF005925">
    <property type="entry name" value="Dos"/>
    <property type="match status" value="1"/>
</dbReference>
<dbReference type="OrthoDB" id="6597954at2"/>
<dbReference type="InterPro" id="IPR000014">
    <property type="entry name" value="PAS"/>
</dbReference>
<dbReference type="SMART" id="SM00086">
    <property type="entry name" value="PAC"/>
    <property type="match status" value="2"/>
</dbReference>
<dbReference type="SMART" id="SM00267">
    <property type="entry name" value="GGDEF"/>
    <property type="match status" value="1"/>
</dbReference>
<dbReference type="InterPro" id="IPR001633">
    <property type="entry name" value="EAL_dom"/>
</dbReference>
<keyword evidence="2" id="KW-0812">Transmembrane</keyword>
<evidence type="ECO:0000256" key="2">
    <source>
        <dbReference type="SAM" id="Phobius"/>
    </source>
</evidence>
<dbReference type="Pfam" id="PF08448">
    <property type="entry name" value="PAS_4"/>
    <property type="match status" value="1"/>
</dbReference>
<dbReference type="PROSITE" id="PS50113">
    <property type="entry name" value="PAC"/>
    <property type="match status" value="2"/>
</dbReference>
<dbReference type="InterPro" id="IPR035965">
    <property type="entry name" value="PAS-like_dom_sf"/>
</dbReference>
<keyword evidence="8" id="KW-1185">Reference proteome</keyword>
<gene>
    <name evidence="7" type="ORF">CWE13_02305</name>
</gene>
<dbReference type="NCBIfam" id="TIGR00254">
    <property type="entry name" value="GGDEF"/>
    <property type="match status" value="1"/>
</dbReference>
<feature type="domain" description="PAC" evidence="4">
    <location>
        <begin position="403"/>
        <end position="457"/>
    </location>
</feature>
<dbReference type="Proteomes" id="UP000286934">
    <property type="component" value="Unassembled WGS sequence"/>
</dbReference>
<dbReference type="Gene3D" id="3.30.70.270">
    <property type="match status" value="1"/>
</dbReference>
<feature type="domain" description="PAS" evidence="3">
    <location>
        <begin position="329"/>
        <end position="378"/>
    </location>
</feature>
<evidence type="ECO:0000313" key="7">
    <source>
        <dbReference type="EMBL" id="RUO38493.1"/>
    </source>
</evidence>
<evidence type="ECO:0000259" key="5">
    <source>
        <dbReference type="PROSITE" id="PS50883"/>
    </source>
</evidence>
<dbReference type="PROSITE" id="PS50112">
    <property type="entry name" value="PAS"/>
    <property type="match status" value="2"/>
</dbReference>
<dbReference type="InterPro" id="IPR000160">
    <property type="entry name" value="GGDEF_dom"/>
</dbReference>
<dbReference type="Gene3D" id="3.30.450.20">
    <property type="entry name" value="PAS domain"/>
    <property type="match status" value="2"/>
</dbReference>
<reference evidence="8" key="1">
    <citation type="journal article" date="2018" name="Front. Microbiol.">
        <title>Genome-Based Analysis Reveals the Taxonomy and Diversity of the Family Idiomarinaceae.</title>
        <authorList>
            <person name="Liu Y."/>
            <person name="Lai Q."/>
            <person name="Shao Z."/>
        </authorList>
    </citation>
    <scope>NUCLEOTIDE SEQUENCE [LARGE SCALE GENOMIC DNA]</scope>
    <source>
        <strain evidence="8">AIS</strain>
    </source>
</reference>
<feature type="transmembrane region" description="Helical" evidence="2">
    <location>
        <begin position="12"/>
        <end position="31"/>
    </location>
</feature>
<feature type="domain" description="PAS" evidence="3">
    <location>
        <begin position="209"/>
        <end position="279"/>
    </location>
</feature>
<dbReference type="InterPro" id="IPR029016">
    <property type="entry name" value="GAF-like_dom_sf"/>
</dbReference>
<dbReference type="SUPFAM" id="SSF55781">
    <property type="entry name" value="GAF domain-like"/>
    <property type="match status" value="1"/>
</dbReference>
<dbReference type="GO" id="GO:0003824">
    <property type="term" value="F:catalytic activity"/>
    <property type="evidence" value="ECO:0007669"/>
    <property type="project" value="UniProtKB-ARBA"/>
</dbReference>
<evidence type="ECO:0000259" key="6">
    <source>
        <dbReference type="PROSITE" id="PS50887"/>
    </source>
</evidence>
<dbReference type="CDD" id="cd00130">
    <property type="entry name" value="PAS"/>
    <property type="match status" value="2"/>
</dbReference>
<dbReference type="InterPro" id="IPR029787">
    <property type="entry name" value="Nucleotide_cyclase"/>
</dbReference>
<dbReference type="SUPFAM" id="SSF55785">
    <property type="entry name" value="PYP-like sensor domain (PAS domain)"/>
    <property type="match status" value="2"/>
</dbReference>
<dbReference type="PANTHER" id="PTHR44757:SF2">
    <property type="entry name" value="BIOFILM ARCHITECTURE MAINTENANCE PROTEIN MBAA"/>
    <property type="match status" value="1"/>
</dbReference>
<dbReference type="PROSITE" id="PS50883">
    <property type="entry name" value="EAL"/>
    <property type="match status" value="1"/>
</dbReference>
<evidence type="ECO:0000256" key="1">
    <source>
        <dbReference type="ARBA" id="ARBA00001946"/>
    </source>
</evidence>
<dbReference type="Pfam" id="PF01590">
    <property type="entry name" value="GAF"/>
    <property type="match status" value="1"/>
</dbReference>
<dbReference type="Gene3D" id="3.30.450.40">
    <property type="match status" value="1"/>
</dbReference>
<dbReference type="InterPro" id="IPR052155">
    <property type="entry name" value="Biofilm_reg_signaling"/>
</dbReference>
<name>A0A432WXJ6_9GAMM</name>
<dbReference type="EMBL" id="PIPP01000001">
    <property type="protein sequence ID" value="RUO38493.1"/>
    <property type="molecule type" value="Genomic_DNA"/>
</dbReference>
<dbReference type="PROSITE" id="PS50887">
    <property type="entry name" value="GGDEF"/>
    <property type="match status" value="1"/>
</dbReference>
<dbReference type="SUPFAM" id="SSF55073">
    <property type="entry name" value="Nucleotide cyclase"/>
    <property type="match status" value="1"/>
</dbReference>
<dbReference type="Pfam" id="PF00990">
    <property type="entry name" value="GGDEF"/>
    <property type="match status" value="1"/>
</dbReference>
<organism evidence="7 8">
    <name type="scientific">Aliidiomarina shirensis</name>
    <dbReference type="NCBI Taxonomy" id="1048642"/>
    <lineage>
        <taxon>Bacteria</taxon>
        <taxon>Pseudomonadati</taxon>
        <taxon>Pseudomonadota</taxon>
        <taxon>Gammaproteobacteria</taxon>
        <taxon>Alteromonadales</taxon>
        <taxon>Idiomarinaceae</taxon>
        <taxon>Aliidiomarina</taxon>
    </lineage>
</organism>
<proteinExistence type="predicted"/>
<evidence type="ECO:0000313" key="8">
    <source>
        <dbReference type="Proteomes" id="UP000286934"/>
    </source>
</evidence>
<dbReference type="SUPFAM" id="SSF141868">
    <property type="entry name" value="EAL domain-like"/>
    <property type="match status" value="1"/>
</dbReference>
<dbReference type="InterPro" id="IPR013656">
    <property type="entry name" value="PAS_4"/>
</dbReference>
<dbReference type="SMART" id="SM00091">
    <property type="entry name" value="PAS"/>
    <property type="match status" value="2"/>
</dbReference>
<feature type="domain" description="PAC" evidence="4">
    <location>
        <begin position="281"/>
        <end position="332"/>
    </location>
</feature>